<feature type="compositionally biased region" description="Basic residues" evidence="1">
    <location>
        <begin position="248"/>
        <end position="260"/>
    </location>
</feature>
<dbReference type="EMBL" id="CM031825">
    <property type="protein sequence ID" value="KAG6732220.1"/>
    <property type="molecule type" value="Genomic_DNA"/>
</dbReference>
<reference evidence="2" key="1">
    <citation type="submission" date="2021-01" db="EMBL/GenBank/DDBJ databases">
        <authorList>
            <person name="Lovell J.T."/>
            <person name="Bentley N."/>
            <person name="Bhattarai G."/>
            <person name="Jenkins J.W."/>
            <person name="Sreedasyam A."/>
            <person name="Alarcon Y."/>
            <person name="Bock C."/>
            <person name="Boston L."/>
            <person name="Carlson J."/>
            <person name="Cervantes K."/>
            <person name="Clermont K."/>
            <person name="Krom N."/>
            <person name="Kubenka K."/>
            <person name="Mamidi S."/>
            <person name="Mattison C."/>
            <person name="Monteros M."/>
            <person name="Pisani C."/>
            <person name="Plott C."/>
            <person name="Rajasekar S."/>
            <person name="Rhein H.S."/>
            <person name="Rohla C."/>
            <person name="Song M."/>
            <person name="Hilaire R.S."/>
            <person name="Shu S."/>
            <person name="Wells L."/>
            <person name="Wang X."/>
            <person name="Webber J."/>
            <person name="Heerema R.J."/>
            <person name="Klein P."/>
            <person name="Conner P."/>
            <person name="Grauke L."/>
            <person name="Grimwood J."/>
            <person name="Schmutz J."/>
            <person name="Randall J.J."/>
        </authorList>
    </citation>
    <scope>NUCLEOTIDE SEQUENCE</scope>
    <source>
        <tissue evidence="2">Leaf</tissue>
    </source>
</reference>
<sequence>MAKIMYDLEQALRSKKEKIRPEEEDFFRACKSDAGRFLRLNTLAAGCLMYSATGRLNLLSQISLSGVTAALFGLWRCGQRFDSWVDRVFARTGDRMQFELAKIILTKYQHDPWRMKLISKHFYPEEVFDDTDPDQPKQLWRYRNRSDDFIRGQSAHESDSPSYSKSDSNSNYHADSHKNHTNSYNTTHSDPRDDSDSKRSNSESKQVPGNPGIDLMENPFDCVFGNLALRDEIRIPSTSSIPPGTHARDHKRSHRRRRTRRQDVPINSQHLG</sequence>
<protein>
    <submittedName>
        <fullName evidence="2">Uncharacterized protein</fullName>
    </submittedName>
</protein>
<evidence type="ECO:0000256" key="1">
    <source>
        <dbReference type="SAM" id="MobiDB-lite"/>
    </source>
</evidence>
<feature type="compositionally biased region" description="Low complexity" evidence="1">
    <location>
        <begin position="160"/>
        <end position="172"/>
    </location>
</feature>
<accession>A0A922G4C6</accession>
<dbReference type="Proteomes" id="UP000811246">
    <property type="component" value="Chromosome 1"/>
</dbReference>
<feature type="region of interest" description="Disordered" evidence="1">
    <location>
        <begin position="235"/>
        <end position="272"/>
    </location>
</feature>
<proteinExistence type="predicted"/>
<gene>
    <name evidence="2" type="ORF">I3842_01G166200</name>
</gene>
<dbReference type="PANTHER" id="PTHR35986">
    <property type="entry name" value="EXPRESSED PROTEIN"/>
    <property type="match status" value="1"/>
</dbReference>
<feature type="region of interest" description="Disordered" evidence="1">
    <location>
        <begin position="151"/>
        <end position="217"/>
    </location>
</feature>
<dbReference type="PANTHER" id="PTHR35986:SF1">
    <property type="entry name" value="OS10G0430800 PROTEIN"/>
    <property type="match status" value="1"/>
</dbReference>
<dbReference type="AlphaFoldDB" id="A0A922G4C6"/>
<comment type="caution">
    <text evidence="2">The sequence shown here is derived from an EMBL/GenBank/DDBJ whole genome shotgun (WGS) entry which is preliminary data.</text>
</comment>
<evidence type="ECO:0000313" key="2">
    <source>
        <dbReference type="EMBL" id="KAG6732220.1"/>
    </source>
</evidence>
<name>A0A922G4C6_CARIL</name>
<feature type="compositionally biased region" description="Basic and acidic residues" evidence="1">
    <location>
        <begin position="189"/>
        <end position="202"/>
    </location>
</feature>
<evidence type="ECO:0000313" key="3">
    <source>
        <dbReference type="Proteomes" id="UP000811246"/>
    </source>
</evidence>
<organism evidence="2 3">
    <name type="scientific">Carya illinoinensis</name>
    <name type="common">Pecan</name>
    <dbReference type="NCBI Taxonomy" id="32201"/>
    <lineage>
        <taxon>Eukaryota</taxon>
        <taxon>Viridiplantae</taxon>
        <taxon>Streptophyta</taxon>
        <taxon>Embryophyta</taxon>
        <taxon>Tracheophyta</taxon>
        <taxon>Spermatophyta</taxon>
        <taxon>Magnoliopsida</taxon>
        <taxon>eudicotyledons</taxon>
        <taxon>Gunneridae</taxon>
        <taxon>Pentapetalae</taxon>
        <taxon>rosids</taxon>
        <taxon>fabids</taxon>
        <taxon>Fagales</taxon>
        <taxon>Juglandaceae</taxon>
        <taxon>Carya</taxon>
    </lineage>
</organism>